<feature type="non-terminal residue" evidence="1">
    <location>
        <position position="1"/>
    </location>
</feature>
<sequence>LHKNPHILKNIMDNPYFVQVMNDFQTDPDKAVEICYNSGLYGQGANVKESLKQLMPTLLQIYTNSNSKMLYNNPELLKCLIEMHLNYLKMTKVAPGYFEGVINLVSNVGSSANVGIPLELNSSTPEIEEPINVSDFMVNIVNKMVNESETVPAEVKYLPQ</sequence>
<protein>
    <submittedName>
        <fullName evidence="1">Uncharacterized protein</fullName>
    </submittedName>
</protein>
<organism evidence="1">
    <name type="scientific">Cuerna arida</name>
    <dbReference type="NCBI Taxonomy" id="1464854"/>
    <lineage>
        <taxon>Eukaryota</taxon>
        <taxon>Metazoa</taxon>
        <taxon>Ecdysozoa</taxon>
        <taxon>Arthropoda</taxon>
        <taxon>Hexapoda</taxon>
        <taxon>Insecta</taxon>
        <taxon>Pterygota</taxon>
        <taxon>Neoptera</taxon>
        <taxon>Paraneoptera</taxon>
        <taxon>Hemiptera</taxon>
        <taxon>Auchenorrhyncha</taxon>
        <taxon>Membracoidea</taxon>
        <taxon>Cicadellidae</taxon>
        <taxon>Cicadellinae</taxon>
        <taxon>Proconiini</taxon>
        <taxon>Cuerna</taxon>
    </lineage>
</organism>
<evidence type="ECO:0000313" key="1">
    <source>
        <dbReference type="EMBL" id="JAS44690.1"/>
    </source>
</evidence>
<reference evidence="1" key="1">
    <citation type="submission" date="2015-11" db="EMBL/GenBank/DDBJ databases">
        <title>De novo transcriptome assembly of four potential Pierce s Disease insect vectors from Arizona vineyards.</title>
        <authorList>
            <person name="Tassone E.E."/>
        </authorList>
    </citation>
    <scope>NUCLEOTIDE SEQUENCE</scope>
</reference>
<name>A0A1B6F3A7_9HEMI</name>
<dbReference type="EMBL" id="GECZ01025079">
    <property type="protein sequence ID" value="JAS44690.1"/>
    <property type="molecule type" value="Transcribed_RNA"/>
</dbReference>
<feature type="non-terminal residue" evidence="1">
    <location>
        <position position="160"/>
    </location>
</feature>
<accession>A0A1B6F3A7</accession>
<proteinExistence type="predicted"/>
<gene>
    <name evidence="1" type="ORF">g.1957</name>
</gene>
<dbReference type="AlphaFoldDB" id="A0A1B6F3A7"/>